<feature type="region of interest" description="Disordered" evidence="1">
    <location>
        <begin position="1"/>
        <end position="111"/>
    </location>
</feature>
<feature type="compositionally biased region" description="Pro residues" evidence="1">
    <location>
        <begin position="1"/>
        <end position="10"/>
    </location>
</feature>
<evidence type="ECO:0000313" key="2">
    <source>
        <dbReference type="EMBL" id="RLN19102.1"/>
    </source>
</evidence>
<feature type="compositionally biased region" description="Low complexity" evidence="1">
    <location>
        <begin position="11"/>
        <end position="26"/>
    </location>
</feature>
<name>A0A3L6SG81_PANMI</name>
<gene>
    <name evidence="2" type="ORF">C2845_PM02G18470</name>
</gene>
<comment type="caution">
    <text evidence="2">The sequence shown here is derived from an EMBL/GenBank/DDBJ whole genome shotgun (WGS) entry which is preliminary data.</text>
</comment>
<proteinExistence type="predicted"/>
<sequence length="139" mass="13929">MGASPPPDLPPLARSSLPARSSPLASCATAPELPRPPSRGSPPSSCAAFGFAISPTEASRDGAGRRRTSTACDPRRTLTVVGPPHLSLNTHAPSYSLHDGRSLSAPDPPAHAGAHRAPCGACLMEVGAPSPGVGGWGIA</sequence>
<organism evidence="2 3">
    <name type="scientific">Panicum miliaceum</name>
    <name type="common">Proso millet</name>
    <name type="synonym">Broomcorn millet</name>
    <dbReference type="NCBI Taxonomy" id="4540"/>
    <lineage>
        <taxon>Eukaryota</taxon>
        <taxon>Viridiplantae</taxon>
        <taxon>Streptophyta</taxon>
        <taxon>Embryophyta</taxon>
        <taxon>Tracheophyta</taxon>
        <taxon>Spermatophyta</taxon>
        <taxon>Magnoliopsida</taxon>
        <taxon>Liliopsida</taxon>
        <taxon>Poales</taxon>
        <taxon>Poaceae</taxon>
        <taxon>PACMAD clade</taxon>
        <taxon>Panicoideae</taxon>
        <taxon>Panicodae</taxon>
        <taxon>Paniceae</taxon>
        <taxon>Panicinae</taxon>
        <taxon>Panicum</taxon>
        <taxon>Panicum sect. Panicum</taxon>
    </lineage>
</organism>
<reference evidence="3" key="1">
    <citation type="journal article" date="2019" name="Nat. Commun.">
        <title>The genome of broomcorn millet.</title>
        <authorList>
            <person name="Zou C."/>
            <person name="Miki D."/>
            <person name="Li D."/>
            <person name="Tang Q."/>
            <person name="Xiao L."/>
            <person name="Rajput S."/>
            <person name="Deng P."/>
            <person name="Jia W."/>
            <person name="Huang R."/>
            <person name="Zhang M."/>
            <person name="Sun Y."/>
            <person name="Hu J."/>
            <person name="Fu X."/>
            <person name="Schnable P.S."/>
            <person name="Li F."/>
            <person name="Zhang H."/>
            <person name="Feng B."/>
            <person name="Zhu X."/>
            <person name="Liu R."/>
            <person name="Schnable J.C."/>
            <person name="Zhu J.-K."/>
            <person name="Zhang H."/>
        </authorList>
    </citation>
    <scope>NUCLEOTIDE SEQUENCE [LARGE SCALE GENOMIC DNA]</scope>
</reference>
<dbReference type="AlphaFoldDB" id="A0A3L6SG81"/>
<keyword evidence="3" id="KW-1185">Reference proteome</keyword>
<accession>A0A3L6SG81</accession>
<protein>
    <submittedName>
        <fullName evidence="2">Uncharacterized protein</fullName>
    </submittedName>
</protein>
<dbReference type="EMBL" id="PQIB02000005">
    <property type="protein sequence ID" value="RLN19102.1"/>
    <property type="molecule type" value="Genomic_DNA"/>
</dbReference>
<dbReference type="Proteomes" id="UP000275267">
    <property type="component" value="Unassembled WGS sequence"/>
</dbReference>
<evidence type="ECO:0000256" key="1">
    <source>
        <dbReference type="SAM" id="MobiDB-lite"/>
    </source>
</evidence>
<evidence type="ECO:0000313" key="3">
    <source>
        <dbReference type="Proteomes" id="UP000275267"/>
    </source>
</evidence>